<keyword evidence="5" id="KW-0598">Phosphotransferase system</keyword>
<comment type="caution">
    <text evidence="8">The sequence shown here is derived from an EMBL/GenBank/DDBJ whole genome shotgun (WGS) entry which is preliminary data.</text>
</comment>
<evidence type="ECO:0000256" key="6">
    <source>
        <dbReference type="ARBA" id="ARBA00022777"/>
    </source>
</evidence>
<protein>
    <submittedName>
        <fullName evidence="8">PTS glucose transporter subunit IIA</fullName>
    </submittedName>
</protein>
<comment type="subcellular location">
    <subcellularLocation>
        <location evidence="1">Cytoplasm</location>
    </subcellularLocation>
</comment>
<dbReference type="InterPro" id="IPR050890">
    <property type="entry name" value="PTS_EIIA_component"/>
</dbReference>
<proteinExistence type="predicted"/>
<keyword evidence="2" id="KW-0813">Transport</keyword>
<dbReference type="PANTHER" id="PTHR45008:SF1">
    <property type="entry name" value="PTS SYSTEM GLUCOSE-SPECIFIC EIIA COMPONENT"/>
    <property type="match status" value="1"/>
</dbReference>
<keyword evidence="4" id="KW-0808">Transferase</keyword>
<keyword evidence="6" id="KW-0418">Kinase</keyword>
<dbReference type="InterPro" id="IPR011055">
    <property type="entry name" value="Dup_hybrid_motif"/>
</dbReference>
<dbReference type="PROSITE" id="PS00371">
    <property type="entry name" value="PTS_EIIA_TYPE_1_HIS"/>
    <property type="match status" value="1"/>
</dbReference>
<dbReference type="PANTHER" id="PTHR45008">
    <property type="entry name" value="PTS SYSTEM GLUCOSE-SPECIFIC EIIA COMPONENT"/>
    <property type="match status" value="1"/>
</dbReference>
<dbReference type="Proteomes" id="UP001202402">
    <property type="component" value="Unassembled WGS sequence"/>
</dbReference>
<dbReference type="Gene3D" id="2.70.70.10">
    <property type="entry name" value="Glucose Permease (Domain IIA)"/>
    <property type="match status" value="1"/>
</dbReference>
<keyword evidence="3 8" id="KW-0762">Sugar transport</keyword>
<dbReference type="NCBIfam" id="TIGR00830">
    <property type="entry name" value="PTBA"/>
    <property type="match status" value="1"/>
</dbReference>
<evidence type="ECO:0000256" key="1">
    <source>
        <dbReference type="ARBA" id="ARBA00004496"/>
    </source>
</evidence>
<reference evidence="8 9" key="1">
    <citation type="submission" date="2022-02" db="EMBL/GenBank/DDBJ databases">
        <title>Genome of Erysipelotrichaceae sp. nov. NSJ-176 isolated from human feces.</title>
        <authorList>
            <person name="Abdugheni R."/>
        </authorList>
    </citation>
    <scope>NUCLEOTIDE SEQUENCE [LARGE SCALE GENOMIC DNA]</scope>
    <source>
        <strain evidence="8 9">NSJ-176</strain>
    </source>
</reference>
<accession>A0ABS9R2D2</accession>
<evidence type="ECO:0000256" key="2">
    <source>
        <dbReference type="ARBA" id="ARBA00022448"/>
    </source>
</evidence>
<evidence type="ECO:0000256" key="3">
    <source>
        <dbReference type="ARBA" id="ARBA00022597"/>
    </source>
</evidence>
<dbReference type="Pfam" id="PF00358">
    <property type="entry name" value="PTS_EIIA_1"/>
    <property type="match status" value="1"/>
</dbReference>
<evidence type="ECO:0000259" key="7">
    <source>
        <dbReference type="PROSITE" id="PS51093"/>
    </source>
</evidence>
<dbReference type="InterPro" id="IPR001127">
    <property type="entry name" value="PTS_EIIA_1_perm"/>
</dbReference>
<evidence type="ECO:0000313" key="8">
    <source>
        <dbReference type="EMBL" id="MCH4283817.1"/>
    </source>
</evidence>
<dbReference type="RefSeq" id="WP_117451253.1">
    <property type="nucleotide sequence ID" value="NZ_JAKVPQ010000001.1"/>
</dbReference>
<evidence type="ECO:0000256" key="4">
    <source>
        <dbReference type="ARBA" id="ARBA00022679"/>
    </source>
</evidence>
<organism evidence="8 9">
    <name type="scientific">Amedibacillus hominis</name>
    <dbReference type="NCBI Taxonomy" id="2897776"/>
    <lineage>
        <taxon>Bacteria</taxon>
        <taxon>Bacillati</taxon>
        <taxon>Bacillota</taxon>
        <taxon>Erysipelotrichia</taxon>
        <taxon>Erysipelotrichales</taxon>
        <taxon>Erysipelotrichaceae</taxon>
        <taxon>Amedibacillus</taxon>
    </lineage>
</organism>
<evidence type="ECO:0000256" key="5">
    <source>
        <dbReference type="ARBA" id="ARBA00022683"/>
    </source>
</evidence>
<evidence type="ECO:0000313" key="9">
    <source>
        <dbReference type="Proteomes" id="UP001202402"/>
    </source>
</evidence>
<keyword evidence="9" id="KW-1185">Reference proteome</keyword>
<gene>
    <name evidence="8" type="ORF">LQE99_01565</name>
</gene>
<sequence length="152" mass="16873">MFFKKKKNTFMIPVSGEMIPLSMVNDETFRSGMMGCGFAIKPSSQNIVSPVDGTIKMIFPTGHAMGISFQDGKEMLIHVGIDTVELQGQGFQVMVKQDQKISAGDSLLQIDLPFIEEKGYDSVIIIVFPNESELHLPQLPKQVTCKETITIF</sequence>
<dbReference type="PROSITE" id="PS51093">
    <property type="entry name" value="PTS_EIIA_TYPE_1"/>
    <property type="match status" value="1"/>
</dbReference>
<feature type="domain" description="PTS EIIA type-1" evidence="7">
    <location>
        <begin position="26"/>
        <end position="130"/>
    </location>
</feature>
<name>A0ABS9R2D2_9FIRM</name>
<dbReference type="SUPFAM" id="SSF51261">
    <property type="entry name" value="Duplicated hybrid motif"/>
    <property type="match status" value="1"/>
</dbReference>
<dbReference type="EMBL" id="JAKVPQ010000001">
    <property type="protein sequence ID" value="MCH4283817.1"/>
    <property type="molecule type" value="Genomic_DNA"/>
</dbReference>